<feature type="compositionally biased region" description="Acidic residues" evidence="2">
    <location>
        <begin position="11"/>
        <end position="23"/>
    </location>
</feature>
<feature type="compositionally biased region" description="Acidic residues" evidence="2">
    <location>
        <begin position="31"/>
        <end position="48"/>
    </location>
</feature>
<dbReference type="EMBL" id="JACEIK010000450">
    <property type="protein sequence ID" value="MCD7457283.1"/>
    <property type="molecule type" value="Genomic_DNA"/>
</dbReference>
<comment type="caution">
    <text evidence="3">The sequence shown here is derived from an EMBL/GenBank/DDBJ whole genome shotgun (WGS) entry which is preliminary data.</text>
</comment>
<feature type="region of interest" description="Disordered" evidence="2">
    <location>
        <begin position="161"/>
        <end position="187"/>
    </location>
</feature>
<evidence type="ECO:0000256" key="2">
    <source>
        <dbReference type="SAM" id="MobiDB-lite"/>
    </source>
</evidence>
<keyword evidence="1" id="KW-0175">Coiled coil</keyword>
<feature type="region of interest" description="Disordered" evidence="2">
    <location>
        <begin position="258"/>
        <end position="292"/>
    </location>
</feature>
<organism evidence="3 4">
    <name type="scientific">Datura stramonium</name>
    <name type="common">Jimsonweed</name>
    <name type="synonym">Common thornapple</name>
    <dbReference type="NCBI Taxonomy" id="4076"/>
    <lineage>
        <taxon>Eukaryota</taxon>
        <taxon>Viridiplantae</taxon>
        <taxon>Streptophyta</taxon>
        <taxon>Embryophyta</taxon>
        <taxon>Tracheophyta</taxon>
        <taxon>Spermatophyta</taxon>
        <taxon>Magnoliopsida</taxon>
        <taxon>eudicotyledons</taxon>
        <taxon>Gunneridae</taxon>
        <taxon>Pentapetalae</taxon>
        <taxon>asterids</taxon>
        <taxon>lamiids</taxon>
        <taxon>Solanales</taxon>
        <taxon>Solanaceae</taxon>
        <taxon>Solanoideae</taxon>
        <taxon>Datureae</taxon>
        <taxon>Datura</taxon>
    </lineage>
</organism>
<feature type="region of interest" description="Disordered" evidence="2">
    <location>
        <begin position="1"/>
        <end position="52"/>
    </location>
</feature>
<accession>A0ABS8SEG9</accession>
<feature type="coiled-coil region" evidence="1">
    <location>
        <begin position="111"/>
        <end position="138"/>
    </location>
</feature>
<evidence type="ECO:0000313" key="3">
    <source>
        <dbReference type="EMBL" id="MCD7457283.1"/>
    </source>
</evidence>
<proteinExistence type="predicted"/>
<protein>
    <submittedName>
        <fullName evidence="3">Uncharacterized protein</fullName>
    </submittedName>
</protein>
<sequence>MDEGKILPGEESFDQDSSDDQMTDDQPSSESEMDDDSSVTGESSDDDPVENKATVNIGKMQFIESIGQTIERIEKEMEELDLQLTQVTCPVIQRIIDCHKNLLISFRESMQKRLEEMKHGVQQRKESLKEDIQTLTDLKIEISTDEKKDNLMMEPGDLQVEETTTDESLKKDSAGNSPLGGSFPKEGQEGKCMLDLKQGSSPIAEKEMKKSDDDKQLSINGSTVAEIKHQKTQDALVTGNFDELTKFLDVNRAKAKGLKKDGLGDVDADVKGGTSADCNIKSYPGNEEKEDI</sequence>
<reference evidence="3 4" key="1">
    <citation type="journal article" date="2021" name="BMC Genomics">
        <title>Datura genome reveals duplications of psychoactive alkaloid biosynthetic genes and high mutation rate following tissue culture.</title>
        <authorList>
            <person name="Rajewski A."/>
            <person name="Carter-House D."/>
            <person name="Stajich J."/>
            <person name="Litt A."/>
        </authorList>
    </citation>
    <scope>NUCLEOTIDE SEQUENCE [LARGE SCALE GENOMIC DNA]</scope>
    <source>
        <strain evidence="3">AR-01</strain>
    </source>
</reference>
<keyword evidence="4" id="KW-1185">Reference proteome</keyword>
<gene>
    <name evidence="3" type="ORF">HAX54_034781</name>
</gene>
<evidence type="ECO:0000313" key="4">
    <source>
        <dbReference type="Proteomes" id="UP000823775"/>
    </source>
</evidence>
<dbReference type="Proteomes" id="UP000823775">
    <property type="component" value="Unassembled WGS sequence"/>
</dbReference>
<evidence type="ECO:0000256" key="1">
    <source>
        <dbReference type="SAM" id="Coils"/>
    </source>
</evidence>
<name>A0ABS8SEG9_DATST</name>